<keyword evidence="1" id="KW-1133">Transmembrane helix</keyword>
<feature type="transmembrane region" description="Helical" evidence="1">
    <location>
        <begin position="161"/>
        <end position="179"/>
    </location>
</feature>
<keyword evidence="1" id="KW-0472">Membrane</keyword>
<dbReference type="Proteomes" id="UP000649753">
    <property type="component" value="Unassembled WGS sequence"/>
</dbReference>
<name>A0A927M6C9_9ACTN</name>
<proteinExistence type="predicted"/>
<feature type="transmembrane region" description="Helical" evidence="1">
    <location>
        <begin position="225"/>
        <end position="244"/>
    </location>
</feature>
<reference evidence="2" key="1">
    <citation type="submission" date="2020-10" db="EMBL/GenBank/DDBJ databases">
        <title>Sequencing the genomes of 1000 actinobacteria strains.</title>
        <authorList>
            <person name="Klenk H.-P."/>
        </authorList>
    </citation>
    <scope>NUCLEOTIDE SEQUENCE</scope>
    <source>
        <strain evidence="2">DSM 46832</strain>
    </source>
</reference>
<dbReference type="PANTHER" id="PTHR36840">
    <property type="entry name" value="BLL5714 PROTEIN"/>
    <property type="match status" value="1"/>
</dbReference>
<gene>
    <name evidence="2" type="ORF">H4W31_004641</name>
</gene>
<dbReference type="Pfam" id="PF06772">
    <property type="entry name" value="LtrA"/>
    <property type="match status" value="1"/>
</dbReference>
<dbReference type="AlphaFoldDB" id="A0A927M6C9"/>
<sequence length="398" mass="42738">MLTEETHRATPFEIFFDLVFIFALTRIIAFMGQPPTFSTMVRGLLLLVLLWFSWAAYTWLGNQARADVGLVRAGTLLAMAATFVAALVIPDAWRTGEAVIDAPLTLVLAYIVLRGVQLSLFYYSAVEDRVLRARLRLFAIPITLAWIPLVLGALLGGDTQTLLWAAAFVIDIGGQRASFTFRGGWRLRSPSHFAERHGLVLIIALGESLISLGTGAGAAMTRGPVLVAALLGLTTTVCLWWLYFENLGPTVARALTRASTDRRDRIASDAYGLAYMLLIAGIIYLALGVEQVVAHVAHGHPHRLAGVPLGWTSTVALYGGVILYLAGRPLLLWFAVRAAPPPAHLVAVGVALLLLPVGRVLPALAALGLITALLVTLVCYERLVHHARTGTTGGTAAV</sequence>
<dbReference type="PANTHER" id="PTHR36840:SF1">
    <property type="entry name" value="BLL5714 PROTEIN"/>
    <property type="match status" value="1"/>
</dbReference>
<keyword evidence="1" id="KW-0812">Transmembrane</keyword>
<accession>A0A927M6C9</accession>
<feature type="transmembrane region" description="Helical" evidence="1">
    <location>
        <begin position="12"/>
        <end position="31"/>
    </location>
</feature>
<feature type="transmembrane region" description="Helical" evidence="1">
    <location>
        <begin position="102"/>
        <end position="123"/>
    </location>
</feature>
<feature type="transmembrane region" description="Helical" evidence="1">
    <location>
        <begin position="199"/>
        <end position="219"/>
    </location>
</feature>
<feature type="transmembrane region" description="Helical" evidence="1">
    <location>
        <begin position="361"/>
        <end position="380"/>
    </location>
</feature>
<feature type="transmembrane region" description="Helical" evidence="1">
    <location>
        <begin position="309"/>
        <end position="327"/>
    </location>
</feature>
<organism evidence="2 3">
    <name type="scientific">Plantactinospora soyae</name>
    <dbReference type="NCBI Taxonomy" id="1544732"/>
    <lineage>
        <taxon>Bacteria</taxon>
        <taxon>Bacillati</taxon>
        <taxon>Actinomycetota</taxon>
        <taxon>Actinomycetes</taxon>
        <taxon>Micromonosporales</taxon>
        <taxon>Micromonosporaceae</taxon>
        <taxon>Plantactinospora</taxon>
    </lineage>
</organism>
<protein>
    <submittedName>
        <fullName evidence="2">Low temperature requirement protein LtrA</fullName>
    </submittedName>
</protein>
<dbReference type="EMBL" id="JADBEB010000001">
    <property type="protein sequence ID" value="MBE1489003.1"/>
    <property type="molecule type" value="Genomic_DNA"/>
</dbReference>
<feature type="transmembrane region" description="Helical" evidence="1">
    <location>
        <begin position="135"/>
        <end position="155"/>
    </location>
</feature>
<feature type="transmembrane region" description="Helical" evidence="1">
    <location>
        <begin position="37"/>
        <end position="57"/>
    </location>
</feature>
<evidence type="ECO:0000313" key="3">
    <source>
        <dbReference type="Proteomes" id="UP000649753"/>
    </source>
</evidence>
<comment type="caution">
    <text evidence="2">The sequence shown here is derived from an EMBL/GenBank/DDBJ whole genome shotgun (WGS) entry which is preliminary data.</text>
</comment>
<evidence type="ECO:0000256" key="1">
    <source>
        <dbReference type="SAM" id="Phobius"/>
    </source>
</evidence>
<dbReference type="InterPro" id="IPR010640">
    <property type="entry name" value="Low_temperature_requirement_A"/>
</dbReference>
<feature type="transmembrane region" description="Helical" evidence="1">
    <location>
        <begin position="69"/>
        <end position="90"/>
    </location>
</feature>
<feature type="transmembrane region" description="Helical" evidence="1">
    <location>
        <begin position="270"/>
        <end position="289"/>
    </location>
</feature>
<feature type="transmembrane region" description="Helical" evidence="1">
    <location>
        <begin position="334"/>
        <end position="355"/>
    </location>
</feature>
<keyword evidence="3" id="KW-1185">Reference proteome</keyword>
<evidence type="ECO:0000313" key="2">
    <source>
        <dbReference type="EMBL" id="MBE1489003.1"/>
    </source>
</evidence>
<dbReference type="RefSeq" id="WP_192768552.1">
    <property type="nucleotide sequence ID" value="NZ_JADBEB010000001.1"/>
</dbReference>